<gene>
    <name evidence="1" type="ORF">HNP60_001288</name>
</gene>
<sequence length="175" mass="18301">MSLLPPNASALEKGVEAALAVPDLAVPLRTLALPADCLAQLLPWLAWQLSVDDWRADWPLAVRRKVVAGAIGVHRRKGTLAAVRQAVAALGGSISIREWFETGGERGTFSLVLAMGEVAGEAPTSAFIDDAIRQVTLAKPLSRPFDFTLAVSAAGAIGVVAVARPVVCARLDMAA</sequence>
<dbReference type="RefSeq" id="WP_184151534.1">
    <property type="nucleotide sequence ID" value="NZ_JACHKA010000001.1"/>
</dbReference>
<dbReference type="EMBL" id="JACHKA010000001">
    <property type="protein sequence ID" value="MBB5985314.1"/>
    <property type="molecule type" value="Genomic_DNA"/>
</dbReference>
<evidence type="ECO:0000313" key="1">
    <source>
        <dbReference type="EMBL" id="MBB5985314.1"/>
    </source>
</evidence>
<evidence type="ECO:0000313" key="2">
    <source>
        <dbReference type="Proteomes" id="UP001138540"/>
    </source>
</evidence>
<comment type="caution">
    <text evidence="1">The sequence shown here is derived from an EMBL/GenBank/DDBJ whole genome shotgun (WGS) entry which is preliminary data.</text>
</comment>
<dbReference type="Pfam" id="PF09684">
    <property type="entry name" value="Tail_P2_I"/>
    <property type="match status" value="1"/>
</dbReference>
<accession>A0ABR6NGK2</accession>
<keyword evidence="2" id="KW-1185">Reference proteome</keyword>
<organism evidence="1 2">
    <name type="scientific">Sphingobium lignivorans</name>
    <dbReference type="NCBI Taxonomy" id="2735886"/>
    <lineage>
        <taxon>Bacteria</taxon>
        <taxon>Pseudomonadati</taxon>
        <taxon>Pseudomonadota</taxon>
        <taxon>Alphaproteobacteria</taxon>
        <taxon>Sphingomonadales</taxon>
        <taxon>Sphingomonadaceae</taxon>
        <taxon>Sphingobium</taxon>
    </lineage>
</organism>
<name>A0ABR6NGK2_9SPHN</name>
<reference evidence="1 2" key="1">
    <citation type="submission" date="2020-08" db="EMBL/GenBank/DDBJ databases">
        <title>Exploring microbial biodiversity for novel pathways involved in the catabolism of aromatic compounds derived from lignin.</title>
        <authorList>
            <person name="Elkins J."/>
        </authorList>
    </citation>
    <scope>NUCLEOTIDE SEQUENCE [LARGE SCALE GENOMIC DNA]</scope>
    <source>
        <strain evidence="1 2">B1D3A</strain>
    </source>
</reference>
<dbReference type="Proteomes" id="UP001138540">
    <property type="component" value="Unassembled WGS sequence"/>
</dbReference>
<protein>
    <submittedName>
        <fullName evidence="1">Phage tail P2-like protein</fullName>
    </submittedName>
</protein>
<proteinExistence type="predicted"/>
<dbReference type="InterPro" id="IPR006521">
    <property type="entry name" value="Tail_protein_I"/>
</dbReference>
<dbReference type="NCBIfam" id="TIGR01634">
    <property type="entry name" value="tail_P2_I"/>
    <property type="match status" value="1"/>
</dbReference>